<protein>
    <submittedName>
        <fullName evidence="1">Acetylglutamate kinase</fullName>
        <ecNumber evidence="1">2.7.2.8</ecNumber>
    </submittedName>
</protein>
<dbReference type="HAMAP" id="MF_00082">
    <property type="entry name" value="ArgB"/>
    <property type="match status" value="1"/>
</dbReference>
<dbReference type="InterPro" id="IPR001057">
    <property type="entry name" value="Glu/AcGlu_kinase"/>
</dbReference>
<dbReference type="InterPro" id="IPR036393">
    <property type="entry name" value="AceGlu_kinase-like_sf"/>
</dbReference>
<keyword evidence="1" id="KW-0418">Kinase</keyword>
<dbReference type="Gene3D" id="3.40.1160.10">
    <property type="entry name" value="Acetylglutamate kinase-like"/>
    <property type="match status" value="1"/>
</dbReference>
<organism evidence="1 2">
    <name type="scientific">Streptacidiphilus alkalitolerans</name>
    <dbReference type="NCBI Taxonomy" id="3342712"/>
    <lineage>
        <taxon>Bacteria</taxon>
        <taxon>Bacillati</taxon>
        <taxon>Actinomycetota</taxon>
        <taxon>Actinomycetes</taxon>
        <taxon>Kitasatosporales</taxon>
        <taxon>Streptomycetaceae</taxon>
        <taxon>Streptacidiphilus</taxon>
    </lineage>
</organism>
<accession>A0ABV6VMP3</accession>
<keyword evidence="2" id="KW-1185">Reference proteome</keyword>
<dbReference type="GO" id="GO:0003991">
    <property type="term" value="F:acetylglutamate kinase activity"/>
    <property type="evidence" value="ECO:0007669"/>
    <property type="project" value="UniProtKB-EC"/>
</dbReference>
<sequence>MSGTLAVAEEPASLEHLRGGTVVVKYGGSAMNDDGLGRAFAEDVVALHRAGLRPVVVHGGGPQIGAQLGRLGLEARFLQGLRVTTPETMDVVRMVLAGKVQRELVGLLNQHGPYAVGLSGEDAHTLTAVKRYAEVGGERVDIGLVGEVTRVNVAVLELLLDHGHIPVVSSIGRGEDGQVYNVNADTAAGAVAAALGARMLVVLTDVPGLCRDWPRGGEVLERVRAAELERLLPGLTGGMGPKMEACLRAVRGGVAAVRVLDGRSPHALLAGVAETNGPTPGTTVLPDPPE</sequence>
<dbReference type="Pfam" id="PF00696">
    <property type="entry name" value="AA_kinase"/>
    <property type="match status" value="1"/>
</dbReference>
<evidence type="ECO:0000313" key="2">
    <source>
        <dbReference type="Proteomes" id="UP001592582"/>
    </source>
</evidence>
<gene>
    <name evidence="1" type="primary">argB</name>
    <name evidence="1" type="ORF">ACEZDG_37770</name>
</gene>
<dbReference type="NCBIfam" id="TIGR00761">
    <property type="entry name" value="argB"/>
    <property type="match status" value="1"/>
</dbReference>
<dbReference type="PANTHER" id="PTHR23342">
    <property type="entry name" value="N-ACETYLGLUTAMATE SYNTHASE"/>
    <property type="match status" value="1"/>
</dbReference>
<proteinExistence type="inferred from homology"/>
<evidence type="ECO:0000313" key="1">
    <source>
        <dbReference type="EMBL" id="MFC1415019.1"/>
    </source>
</evidence>
<dbReference type="InterPro" id="IPR001048">
    <property type="entry name" value="Asp/Glu/Uridylate_kinase"/>
</dbReference>
<reference evidence="1 2" key="1">
    <citation type="submission" date="2024-09" db="EMBL/GenBank/DDBJ databases">
        <authorList>
            <person name="Lee S.D."/>
        </authorList>
    </citation>
    <scope>NUCLEOTIDE SEQUENCE [LARGE SCALE GENOMIC DNA]</scope>
    <source>
        <strain evidence="1 2">N1-1</strain>
    </source>
</reference>
<dbReference type="PRINTS" id="PR00474">
    <property type="entry name" value="GLU5KINASE"/>
</dbReference>
<dbReference type="Proteomes" id="UP001592582">
    <property type="component" value="Unassembled WGS sequence"/>
</dbReference>
<dbReference type="InterPro" id="IPR004662">
    <property type="entry name" value="AcgluKinase_fam"/>
</dbReference>
<dbReference type="EC" id="2.7.2.8" evidence="1"/>
<keyword evidence="1" id="KW-0808">Transferase</keyword>
<dbReference type="InterPro" id="IPR037528">
    <property type="entry name" value="ArgB"/>
</dbReference>
<name>A0ABV6VMP3_9ACTN</name>
<dbReference type="EMBL" id="JBHEZX010000036">
    <property type="protein sequence ID" value="MFC1415019.1"/>
    <property type="molecule type" value="Genomic_DNA"/>
</dbReference>
<dbReference type="SUPFAM" id="SSF53633">
    <property type="entry name" value="Carbamate kinase-like"/>
    <property type="match status" value="1"/>
</dbReference>
<comment type="caution">
    <text evidence="1">The sequence shown here is derived from an EMBL/GenBank/DDBJ whole genome shotgun (WGS) entry which is preliminary data.</text>
</comment>
<dbReference type="PIRSF" id="PIRSF000728">
    <property type="entry name" value="NAGK"/>
    <property type="match status" value="1"/>
</dbReference>
<dbReference type="PANTHER" id="PTHR23342:SF0">
    <property type="entry name" value="N-ACETYLGLUTAMATE SYNTHASE, MITOCHONDRIAL"/>
    <property type="match status" value="1"/>
</dbReference>